<organism evidence="3">
    <name type="scientific">Laccaria bicolor (strain S238N-H82 / ATCC MYA-4686)</name>
    <name type="common">Bicoloured deceiver</name>
    <name type="synonym">Laccaria laccata var. bicolor</name>
    <dbReference type="NCBI Taxonomy" id="486041"/>
    <lineage>
        <taxon>Eukaryota</taxon>
        <taxon>Fungi</taxon>
        <taxon>Dikarya</taxon>
        <taxon>Basidiomycota</taxon>
        <taxon>Agaricomycotina</taxon>
        <taxon>Agaricomycetes</taxon>
        <taxon>Agaricomycetidae</taxon>
        <taxon>Agaricales</taxon>
        <taxon>Agaricineae</taxon>
        <taxon>Hydnangiaceae</taxon>
        <taxon>Laccaria</taxon>
    </lineage>
</organism>
<dbReference type="RefSeq" id="XP_001874217.1">
    <property type="nucleotide sequence ID" value="XM_001874182.1"/>
</dbReference>
<reference evidence="2 3" key="1">
    <citation type="journal article" date="2008" name="Nature">
        <title>The genome of Laccaria bicolor provides insights into mycorrhizal symbiosis.</title>
        <authorList>
            <person name="Martin F."/>
            <person name="Aerts A."/>
            <person name="Ahren D."/>
            <person name="Brun A."/>
            <person name="Danchin E.G.J."/>
            <person name="Duchaussoy F."/>
            <person name="Gibon J."/>
            <person name="Kohler A."/>
            <person name="Lindquist E."/>
            <person name="Pereda V."/>
            <person name="Salamov A."/>
            <person name="Shapiro H.J."/>
            <person name="Wuyts J."/>
            <person name="Blaudez D."/>
            <person name="Buee M."/>
            <person name="Brokstein P."/>
            <person name="Canbaeck B."/>
            <person name="Cohen D."/>
            <person name="Courty P.E."/>
            <person name="Coutinho P.M."/>
            <person name="Delaruelle C."/>
            <person name="Detter J.C."/>
            <person name="Deveau A."/>
            <person name="DiFazio S."/>
            <person name="Duplessis S."/>
            <person name="Fraissinet-Tachet L."/>
            <person name="Lucic E."/>
            <person name="Frey-Klett P."/>
            <person name="Fourrey C."/>
            <person name="Feussner I."/>
            <person name="Gay G."/>
            <person name="Grimwood J."/>
            <person name="Hoegger P.J."/>
            <person name="Jain P."/>
            <person name="Kilaru S."/>
            <person name="Labbe J."/>
            <person name="Lin Y.C."/>
            <person name="Legue V."/>
            <person name="Le Tacon F."/>
            <person name="Marmeisse R."/>
            <person name="Melayah D."/>
            <person name="Montanini B."/>
            <person name="Muratet M."/>
            <person name="Nehls U."/>
            <person name="Niculita-Hirzel H."/>
            <person name="Oudot-Le Secq M.P."/>
            <person name="Peter M."/>
            <person name="Quesneville H."/>
            <person name="Rajashekar B."/>
            <person name="Reich M."/>
            <person name="Rouhier N."/>
            <person name="Schmutz J."/>
            <person name="Yin T."/>
            <person name="Chalot M."/>
            <person name="Henrissat B."/>
            <person name="Kuees U."/>
            <person name="Lucas S."/>
            <person name="Van de Peer Y."/>
            <person name="Podila G.K."/>
            <person name="Polle A."/>
            <person name="Pukkila P.J."/>
            <person name="Richardson P.M."/>
            <person name="Rouze P."/>
            <person name="Sanders I.R."/>
            <person name="Stajich J.E."/>
            <person name="Tunlid A."/>
            <person name="Tuskan G."/>
            <person name="Grigoriev I.V."/>
        </authorList>
    </citation>
    <scope>NUCLEOTIDE SEQUENCE [LARGE SCALE GENOMIC DNA]</scope>
    <source>
        <strain evidence="3">S238N-H82 / ATCC MYA-4686</strain>
    </source>
</reference>
<gene>
    <name evidence="2" type="ORF">LACBIDRAFT_301586</name>
</gene>
<dbReference type="GeneID" id="6068991"/>
<dbReference type="Proteomes" id="UP000001194">
    <property type="component" value="Unassembled WGS sequence"/>
</dbReference>
<evidence type="ECO:0000313" key="3">
    <source>
        <dbReference type="Proteomes" id="UP000001194"/>
    </source>
</evidence>
<keyword evidence="3" id="KW-1185">Reference proteome</keyword>
<accession>B0CNV7</accession>
<protein>
    <submittedName>
        <fullName evidence="2">Predicted protein</fullName>
    </submittedName>
</protein>
<sequence>MSGPLIAVPEFGGEPEGSIQSTDFLKKFRRFMMYLHITEDERMVESFGDHLKSSSPAEEWFKEQDASKKAFKVVEAAFLERFPPVAKAKKTETELERDLCELRLKVEELGKMEKYQGEDVWSHVVFAEKALSLAKQAKISTGTNSIWKVRDELPEIIRQKVKETYANWTEFCSAIKEVEMSHIRDGVKKYQKEKEEKEKVDAAIAGLHRAQQQQRRPPQPTVPLSPMSNASNALQSMTIRNTRSTPAATTNTTQPAAATNANPFTSSTGGRGNLFPPVTNTDRDTLRNSLTFYPLQPNTQEGNRVWIEQAREWMAKHGNGPVTIATGFPLRPGGAPPGSGECYGCGYTGHHRNSGQCTTELINHRERTFRTICGRILRSASAAQVNLVDDAVDNFQSWLGDSALTSTMNQGNGEGPPA</sequence>
<dbReference type="EMBL" id="DS547091">
    <property type="protein sequence ID" value="EDR16009.1"/>
    <property type="molecule type" value="Genomic_DNA"/>
</dbReference>
<dbReference type="InParanoid" id="B0CNV7"/>
<evidence type="ECO:0000256" key="1">
    <source>
        <dbReference type="SAM" id="MobiDB-lite"/>
    </source>
</evidence>
<dbReference type="KEGG" id="lbc:LACBIDRAFT_301586"/>
<feature type="compositionally biased region" description="Low complexity" evidence="1">
    <location>
        <begin position="242"/>
        <end position="268"/>
    </location>
</feature>
<feature type="region of interest" description="Disordered" evidence="1">
    <location>
        <begin position="241"/>
        <end position="283"/>
    </location>
</feature>
<dbReference type="OrthoDB" id="3055569at2759"/>
<dbReference type="HOGENOM" id="CLU_037286_0_0_1"/>
<feature type="region of interest" description="Disordered" evidence="1">
    <location>
        <begin position="208"/>
        <end position="229"/>
    </location>
</feature>
<proteinExistence type="predicted"/>
<evidence type="ECO:0000313" key="2">
    <source>
        <dbReference type="EMBL" id="EDR16009.1"/>
    </source>
</evidence>
<dbReference type="AlphaFoldDB" id="B0CNV7"/>
<name>B0CNV7_LACBS</name>